<dbReference type="OrthoDB" id="9813158at2"/>
<feature type="transmembrane region" description="Helical" evidence="1">
    <location>
        <begin position="20"/>
        <end position="39"/>
    </location>
</feature>
<accession>A0A2U2MXS7</accession>
<evidence type="ECO:0000259" key="2">
    <source>
        <dbReference type="Pfam" id="PF03061"/>
    </source>
</evidence>
<dbReference type="InterPro" id="IPR006683">
    <property type="entry name" value="Thioestr_dom"/>
</dbReference>
<keyword evidence="1" id="KW-1133">Transmembrane helix</keyword>
<dbReference type="Gene3D" id="3.10.129.10">
    <property type="entry name" value="Hotdog Thioesterase"/>
    <property type="match status" value="1"/>
</dbReference>
<dbReference type="AlphaFoldDB" id="A0A2U2MXS7"/>
<sequence>MSELPALIAEARADGDPQRLVAAVPYAGLLGVAFESAALPPVFRLDHRDSNIGNPQPPALHGGVIGAFMEHAAIFHLLWVQGGERLPRVVDIAIDYLRPGQPQATYARCDVRRQGRRVANVGIEAWQISPDGGERVIATARAHFLLAEPG</sequence>
<dbReference type="EMBL" id="QFFI01000031">
    <property type="protein sequence ID" value="PWG61582.1"/>
    <property type="molecule type" value="Genomic_DNA"/>
</dbReference>
<feature type="domain" description="Thioesterase" evidence="2">
    <location>
        <begin position="60"/>
        <end position="128"/>
    </location>
</feature>
<name>A0A2U2MXS7_9GAMM</name>
<keyword evidence="1" id="KW-0472">Membrane</keyword>
<evidence type="ECO:0000313" key="4">
    <source>
        <dbReference type="Proteomes" id="UP000245474"/>
    </source>
</evidence>
<reference evidence="3 4" key="1">
    <citation type="submission" date="2018-05" db="EMBL/GenBank/DDBJ databases">
        <title>Spiribacter halobius sp. nov., a moderately halophilic bacterium isolated from marine solar saltern.</title>
        <authorList>
            <person name="Zheng W.-S."/>
            <person name="Lu D.-C."/>
            <person name="Du Z.-J."/>
        </authorList>
    </citation>
    <scope>NUCLEOTIDE SEQUENCE [LARGE SCALE GENOMIC DNA]</scope>
    <source>
        <strain evidence="3 4">E85</strain>
    </source>
</reference>
<keyword evidence="4" id="KW-1185">Reference proteome</keyword>
<dbReference type="GO" id="GO:0016790">
    <property type="term" value="F:thiolester hydrolase activity"/>
    <property type="evidence" value="ECO:0007669"/>
    <property type="project" value="UniProtKB-ARBA"/>
</dbReference>
<dbReference type="CDD" id="cd03443">
    <property type="entry name" value="PaaI_thioesterase"/>
    <property type="match status" value="1"/>
</dbReference>
<comment type="caution">
    <text evidence="3">The sequence shown here is derived from an EMBL/GenBank/DDBJ whole genome shotgun (WGS) entry which is preliminary data.</text>
</comment>
<evidence type="ECO:0000313" key="3">
    <source>
        <dbReference type="EMBL" id="PWG61582.1"/>
    </source>
</evidence>
<dbReference type="Proteomes" id="UP000245474">
    <property type="component" value="Unassembled WGS sequence"/>
</dbReference>
<feature type="transmembrane region" description="Helical" evidence="1">
    <location>
        <begin position="59"/>
        <end position="79"/>
    </location>
</feature>
<dbReference type="RefSeq" id="WP_109679817.1">
    <property type="nucleotide sequence ID" value="NZ_CP086615.1"/>
</dbReference>
<proteinExistence type="predicted"/>
<organism evidence="3 4">
    <name type="scientific">Sediminicurvatus halobius</name>
    <dbReference type="NCBI Taxonomy" id="2182432"/>
    <lineage>
        <taxon>Bacteria</taxon>
        <taxon>Pseudomonadati</taxon>
        <taxon>Pseudomonadota</taxon>
        <taxon>Gammaproteobacteria</taxon>
        <taxon>Chromatiales</taxon>
        <taxon>Ectothiorhodospiraceae</taxon>
        <taxon>Sediminicurvatus</taxon>
    </lineage>
</organism>
<keyword evidence="1" id="KW-0812">Transmembrane</keyword>
<dbReference type="InterPro" id="IPR029069">
    <property type="entry name" value="HotDog_dom_sf"/>
</dbReference>
<dbReference type="Pfam" id="PF03061">
    <property type="entry name" value="4HBT"/>
    <property type="match status" value="1"/>
</dbReference>
<dbReference type="SUPFAM" id="SSF54637">
    <property type="entry name" value="Thioesterase/thiol ester dehydrase-isomerase"/>
    <property type="match status" value="1"/>
</dbReference>
<gene>
    <name evidence="3" type="ORF">DEM34_15885</name>
</gene>
<evidence type="ECO:0000256" key="1">
    <source>
        <dbReference type="SAM" id="Phobius"/>
    </source>
</evidence>
<protein>
    <submittedName>
        <fullName evidence="3">Thioesterase</fullName>
    </submittedName>
</protein>